<evidence type="ECO:0000313" key="2">
    <source>
        <dbReference type="Proteomes" id="UP000823850"/>
    </source>
</evidence>
<dbReference type="EMBL" id="DWUX01000068">
    <property type="protein sequence ID" value="HJD39089.1"/>
    <property type="molecule type" value="Genomic_DNA"/>
</dbReference>
<reference evidence="1" key="2">
    <citation type="submission" date="2021-04" db="EMBL/GenBank/DDBJ databases">
        <authorList>
            <person name="Gilroy R."/>
        </authorList>
    </citation>
    <scope>NUCLEOTIDE SEQUENCE</scope>
    <source>
        <strain evidence="1">ChiW19-6364</strain>
    </source>
</reference>
<dbReference type="Proteomes" id="UP000823850">
    <property type="component" value="Unassembled WGS sequence"/>
</dbReference>
<sequence length="61" mass="6635">GILKELEKGTTVASMAKKFQVSKEFAEQVCRISVTHPGVTAHGIMDKMEVNKIVSKSSKNS</sequence>
<reference evidence="1" key="1">
    <citation type="journal article" date="2021" name="PeerJ">
        <title>Extensive microbial diversity within the chicken gut microbiome revealed by metagenomics and culture.</title>
        <authorList>
            <person name="Gilroy R."/>
            <person name="Ravi A."/>
            <person name="Getino M."/>
            <person name="Pursley I."/>
            <person name="Horton D.L."/>
            <person name="Alikhan N.F."/>
            <person name="Baker D."/>
            <person name="Gharbi K."/>
            <person name="Hall N."/>
            <person name="Watson M."/>
            <person name="Adriaenssens E.M."/>
            <person name="Foster-Nyarko E."/>
            <person name="Jarju S."/>
            <person name="Secka A."/>
            <person name="Antonio M."/>
            <person name="Oren A."/>
            <person name="Chaudhuri R.R."/>
            <person name="La Ragione R."/>
            <person name="Hildebrand F."/>
            <person name="Pallen M.J."/>
        </authorList>
    </citation>
    <scope>NUCLEOTIDE SEQUENCE</scope>
    <source>
        <strain evidence="1">ChiW19-6364</strain>
    </source>
</reference>
<evidence type="ECO:0000313" key="1">
    <source>
        <dbReference type="EMBL" id="HJD39089.1"/>
    </source>
</evidence>
<feature type="non-terminal residue" evidence="1">
    <location>
        <position position="1"/>
    </location>
</feature>
<organism evidence="1 2">
    <name type="scientific">Candidatus Blautia stercoripullorum</name>
    <dbReference type="NCBI Taxonomy" id="2838502"/>
    <lineage>
        <taxon>Bacteria</taxon>
        <taxon>Bacillati</taxon>
        <taxon>Bacillota</taxon>
        <taxon>Clostridia</taxon>
        <taxon>Lachnospirales</taxon>
        <taxon>Lachnospiraceae</taxon>
        <taxon>Blautia</taxon>
    </lineage>
</organism>
<name>A0A9D2R844_9FIRM</name>
<gene>
    <name evidence="1" type="ORF">H9913_03605</name>
</gene>
<accession>A0A9D2R844</accession>
<dbReference type="AlphaFoldDB" id="A0A9D2R844"/>
<protein>
    <submittedName>
        <fullName evidence="1">Uncharacterized protein</fullName>
    </submittedName>
</protein>
<proteinExistence type="predicted"/>
<comment type="caution">
    <text evidence="1">The sequence shown here is derived from an EMBL/GenBank/DDBJ whole genome shotgun (WGS) entry which is preliminary data.</text>
</comment>